<accession>A0ABS4QLX6</accession>
<evidence type="ECO:0000259" key="7">
    <source>
        <dbReference type="Pfam" id="PF02770"/>
    </source>
</evidence>
<dbReference type="Gene3D" id="1.20.140.10">
    <property type="entry name" value="Butyryl-CoA Dehydrogenase, subunit A, domain 3"/>
    <property type="match status" value="1"/>
</dbReference>
<proteinExistence type="inferred from homology"/>
<dbReference type="PANTHER" id="PTHR42803">
    <property type="entry name" value="ACYL-COA DEHYDROGENASE"/>
    <property type="match status" value="1"/>
</dbReference>
<comment type="similarity">
    <text evidence="2 5">Belongs to the acyl-CoA dehydrogenase family.</text>
</comment>
<dbReference type="InterPro" id="IPR037069">
    <property type="entry name" value="AcylCoA_DH/ox_N_sf"/>
</dbReference>
<keyword evidence="3 5" id="KW-0285">Flavoprotein</keyword>
<name>A0ABS4QLX6_9NOCA</name>
<keyword evidence="4 5" id="KW-0274">FAD</keyword>
<comment type="cofactor">
    <cofactor evidence="1 5">
        <name>FAD</name>
        <dbReference type="ChEBI" id="CHEBI:57692"/>
    </cofactor>
</comment>
<dbReference type="Gene3D" id="1.10.540.10">
    <property type="entry name" value="Acyl-CoA dehydrogenase/oxidase, N-terminal domain"/>
    <property type="match status" value="1"/>
</dbReference>
<dbReference type="InterPro" id="IPR052166">
    <property type="entry name" value="Diverse_Acyl-CoA_DH"/>
</dbReference>
<dbReference type="Proteomes" id="UP001519325">
    <property type="component" value="Unassembled WGS sequence"/>
</dbReference>
<dbReference type="InterPro" id="IPR009075">
    <property type="entry name" value="AcylCo_DH/oxidase_C"/>
</dbReference>
<dbReference type="InterPro" id="IPR025878">
    <property type="entry name" value="Acyl-CoA_dh-like_C_dom"/>
</dbReference>
<comment type="caution">
    <text evidence="9">The sequence shown here is derived from an EMBL/GenBank/DDBJ whole genome shotgun (WGS) entry which is preliminary data.</text>
</comment>
<dbReference type="PANTHER" id="PTHR42803:SF3">
    <property type="entry name" value="ACYL-COA DEHYDROGENASE-RELATED"/>
    <property type="match status" value="1"/>
</dbReference>
<dbReference type="GO" id="GO:0016937">
    <property type="term" value="F:short-chain fatty acyl-CoA dehydrogenase activity"/>
    <property type="evidence" value="ECO:0007669"/>
    <property type="project" value="UniProtKB-EC"/>
</dbReference>
<evidence type="ECO:0000256" key="2">
    <source>
        <dbReference type="ARBA" id="ARBA00009347"/>
    </source>
</evidence>
<evidence type="ECO:0000256" key="5">
    <source>
        <dbReference type="RuleBase" id="RU362125"/>
    </source>
</evidence>
<keyword evidence="10" id="KW-1185">Reference proteome</keyword>
<evidence type="ECO:0000313" key="10">
    <source>
        <dbReference type="Proteomes" id="UP001519325"/>
    </source>
</evidence>
<dbReference type="Gene3D" id="2.40.110.10">
    <property type="entry name" value="Butyryl-CoA Dehydrogenase, subunit A, domain 2"/>
    <property type="match status" value="1"/>
</dbReference>
<dbReference type="InterPro" id="IPR006091">
    <property type="entry name" value="Acyl-CoA_Oxase/DH_mid-dom"/>
</dbReference>
<feature type="domain" description="Acyl-CoA oxidase/dehydrogenase middle" evidence="7">
    <location>
        <begin position="162"/>
        <end position="267"/>
    </location>
</feature>
<dbReference type="Pfam" id="PF12806">
    <property type="entry name" value="Acyl-CoA_dh_C"/>
    <property type="match status" value="1"/>
</dbReference>
<dbReference type="EMBL" id="JAGGMR010000001">
    <property type="protein sequence ID" value="MBP2192706.1"/>
    <property type="molecule type" value="Genomic_DNA"/>
</dbReference>
<evidence type="ECO:0000313" key="9">
    <source>
        <dbReference type="EMBL" id="MBP2192706.1"/>
    </source>
</evidence>
<dbReference type="Pfam" id="PF02770">
    <property type="entry name" value="Acyl-CoA_dh_M"/>
    <property type="match status" value="1"/>
</dbReference>
<gene>
    <name evidence="9" type="ORF">BJ987_005607</name>
</gene>
<dbReference type="InterPro" id="IPR046373">
    <property type="entry name" value="Acyl-CoA_Oxase/DH_mid-dom_sf"/>
</dbReference>
<organism evidence="9 10">
    <name type="scientific">Nocardia goodfellowii</name>
    <dbReference type="NCBI Taxonomy" id="882446"/>
    <lineage>
        <taxon>Bacteria</taxon>
        <taxon>Bacillati</taxon>
        <taxon>Actinomycetota</taxon>
        <taxon>Actinomycetes</taxon>
        <taxon>Mycobacteriales</taxon>
        <taxon>Nocardiaceae</taxon>
        <taxon>Nocardia</taxon>
    </lineage>
</organism>
<evidence type="ECO:0000256" key="4">
    <source>
        <dbReference type="ARBA" id="ARBA00022827"/>
    </source>
</evidence>
<dbReference type="InterPro" id="IPR009100">
    <property type="entry name" value="AcylCoA_DH/oxidase_NM_dom_sf"/>
</dbReference>
<evidence type="ECO:0000256" key="3">
    <source>
        <dbReference type="ARBA" id="ARBA00022630"/>
    </source>
</evidence>
<dbReference type="SUPFAM" id="SSF56645">
    <property type="entry name" value="Acyl-CoA dehydrogenase NM domain-like"/>
    <property type="match status" value="1"/>
</dbReference>
<feature type="domain" description="Acetyl-CoA dehydrogenase-like C-terminal" evidence="8">
    <location>
        <begin position="477"/>
        <end position="591"/>
    </location>
</feature>
<evidence type="ECO:0000259" key="6">
    <source>
        <dbReference type="Pfam" id="PF00441"/>
    </source>
</evidence>
<dbReference type="Pfam" id="PF00441">
    <property type="entry name" value="Acyl-CoA_dh_1"/>
    <property type="match status" value="1"/>
</dbReference>
<dbReference type="InterPro" id="IPR036250">
    <property type="entry name" value="AcylCo_DH-like_C"/>
</dbReference>
<reference evidence="9 10" key="1">
    <citation type="submission" date="2021-03" db="EMBL/GenBank/DDBJ databases">
        <title>Sequencing the genomes of 1000 actinobacteria strains.</title>
        <authorList>
            <person name="Klenk H.-P."/>
        </authorList>
    </citation>
    <scope>NUCLEOTIDE SEQUENCE [LARGE SCALE GENOMIC DNA]</scope>
    <source>
        <strain evidence="9 10">DSM 45516</strain>
    </source>
</reference>
<sequence>MRSMLLSRRDLEFLLYEWLRVQELTELPRFEEHSRETFDGFLDLCEDLATQYFAPHNKLGDANEPSFDGERVTLIPEVKAAVEAFTKANLIGAAMDAEIGGLQLPATVEAAGFGFFQAANVGTTGYLFLTVGNANLLAAHGTPEQVERFVQPMLEGRFTGTMCLSEPQAGSSLADIVTRAEPQPDGTYRLFGSKMWISGGDHELTENIVHLVLAKIPGGPAGTKGISLFVVPKYLVAEDGSLGPRNDVALAGLNHKMGYRGTTNTVLNFGEGKHNPNGAPGAVGYLVGEPHRGLSYMFHMMNEARLGVGLGATALGYTGYLKSLDYARQRNQGRAVTAKDPATPQIPIIEHADVKRMLLAQKAYAEGALALLLYCNRLVDLARTAADPAVEREHTLLLEILTGVAKSWPSQWCLEANNLAIQVHGGYGYTREYDVEQHYRDNRLNPIHEGTHGIQGLDLLGRKVVQHEGASLRLLTDRITGTVRTATETGGVAAEYAAQLDTSWQRLLAVTAGLFADPAAAMAQATVYLEAFGHHVVAWIWLEQLLAAEGQEGDFYAGKRAAARYFFAYELPKTAPQLDLLASGDRTTLEMRDAWF</sequence>
<dbReference type="EC" id="1.3.8.1" evidence="9"/>
<protein>
    <submittedName>
        <fullName evidence="9">Butyryl-CoA dehydrogenase</fullName>
        <ecNumber evidence="9">1.3.8.1</ecNumber>
    </submittedName>
</protein>
<dbReference type="RefSeq" id="WP_209895766.1">
    <property type="nucleotide sequence ID" value="NZ_JAGGMR010000001.1"/>
</dbReference>
<evidence type="ECO:0000256" key="1">
    <source>
        <dbReference type="ARBA" id="ARBA00001974"/>
    </source>
</evidence>
<keyword evidence="5 9" id="KW-0560">Oxidoreductase</keyword>
<feature type="domain" description="Acyl-CoA dehydrogenase/oxidase C-terminal" evidence="6">
    <location>
        <begin position="292"/>
        <end position="457"/>
    </location>
</feature>
<evidence type="ECO:0000259" key="8">
    <source>
        <dbReference type="Pfam" id="PF12806"/>
    </source>
</evidence>
<dbReference type="SUPFAM" id="SSF47203">
    <property type="entry name" value="Acyl-CoA dehydrogenase C-terminal domain-like"/>
    <property type="match status" value="1"/>
</dbReference>